<dbReference type="PRINTS" id="PR00007">
    <property type="entry name" value="COMPLEMNTC1Q"/>
</dbReference>
<dbReference type="AlphaFoldDB" id="A0A8W8J5Z7"/>
<feature type="signal peptide" evidence="5">
    <location>
        <begin position="1"/>
        <end position="17"/>
    </location>
</feature>
<keyword evidence="2" id="KW-0964">Secreted</keyword>
<accession>A0A8W8J5Z7</accession>
<evidence type="ECO:0000313" key="8">
    <source>
        <dbReference type="Proteomes" id="UP000005408"/>
    </source>
</evidence>
<name>A0A8W8J5Z7_MAGGI</name>
<evidence type="ECO:0000313" key="7">
    <source>
        <dbReference type="EnsemblMetazoa" id="G17399.1:cds"/>
    </source>
</evidence>
<sequence>MLATGVLVFAFLNVVQTSSLSVVTDDETENLTSPNLDTLDSNNVDVFRQLLNQETIIRMTLVKNVHALMKDMLTLQEKLTVAENKISKIQTSTDHEISVLKKEIDILQTENSFLKNHSAFCKNDLENLNENLDNVTKSLTDVKVEADINQYQMDHLKLSASVSSLELFRNNQTSIKCDPKQEVAFTAAVTSLSTTWNSGTLMFNVVLTNVGNGYNPSTGVFTSPGEGTYVFYVSALEYLQQYLGLEIVLNNVPKVRLIGESAAAYQTGTNMVVLNLQKGDSVWVRHHRGKGYYSHSIPVTTFSGFLLPS</sequence>
<evidence type="ECO:0000256" key="1">
    <source>
        <dbReference type="ARBA" id="ARBA00004613"/>
    </source>
</evidence>
<organism evidence="7 8">
    <name type="scientific">Magallana gigas</name>
    <name type="common">Pacific oyster</name>
    <name type="synonym">Crassostrea gigas</name>
    <dbReference type="NCBI Taxonomy" id="29159"/>
    <lineage>
        <taxon>Eukaryota</taxon>
        <taxon>Metazoa</taxon>
        <taxon>Spiralia</taxon>
        <taxon>Lophotrochozoa</taxon>
        <taxon>Mollusca</taxon>
        <taxon>Bivalvia</taxon>
        <taxon>Autobranchia</taxon>
        <taxon>Pteriomorphia</taxon>
        <taxon>Ostreida</taxon>
        <taxon>Ostreoidea</taxon>
        <taxon>Ostreidae</taxon>
        <taxon>Magallana</taxon>
    </lineage>
</organism>
<dbReference type="SUPFAM" id="SSF49842">
    <property type="entry name" value="TNF-like"/>
    <property type="match status" value="1"/>
</dbReference>
<feature type="domain" description="C1q" evidence="6">
    <location>
        <begin position="178"/>
        <end position="309"/>
    </location>
</feature>
<reference evidence="7" key="1">
    <citation type="submission" date="2022-08" db="UniProtKB">
        <authorList>
            <consortium name="EnsemblMetazoa"/>
        </authorList>
    </citation>
    <scope>IDENTIFICATION</scope>
    <source>
        <strain evidence="7">05x7-T-G4-1.051#20</strain>
    </source>
</reference>
<keyword evidence="8" id="KW-1185">Reference proteome</keyword>
<dbReference type="EnsemblMetazoa" id="G17399.1">
    <property type="protein sequence ID" value="G17399.1:cds"/>
    <property type="gene ID" value="G17399"/>
</dbReference>
<dbReference type="PROSITE" id="PS50871">
    <property type="entry name" value="C1Q"/>
    <property type="match status" value="1"/>
</dbReference>
<evidence type="ECO:0000259" key="6">
    <source>
        <dbReference type="PROSITE" id="PS50871"/>
    </source>
</evidence>
<dbReference type="Gene3D" id="2.60.120.40">
    <property type="match status" value="1"/>
</dbReference>
<dbReference type="Proteomes" id="UP000005408">
    <property type="component" value="Unassembled WGS sequence"/>
</dbReference>
<evidence type="ECO:0000256" key="2">
    <source>
        <dbReference type="ARBA" id="ARBA00022525"/>
    </source>
</evidence>
<feature type="chain" id="PRO_5036483489" description="C1q domain-containing protein" evidence="5">
    <location>
        <begin position="18"/>
        <end position="309"/>
    </location>
</feature>
<dbReference type="InterPro" id="IPR001073">
    <property type="entry name" value="C1q_dom"/>
</dbReference>
<evidence type="ECO:0000256" key="4">
    <source>
        <dbReference type="SAM" id="Coils"/>
    </source>
</evidence>
<keyword evidence="3 5" id="KW-0732">Signal</keyword>
<dbReference type="Pfam" id="PF00386">
    <property type="entry name" value="C1q"/>
    <property type="match status" value="1"/>
</dbReference>
<dbReference type="PANTHER" id="PTHR22923:SF116">
    <property type="entry name" value="C1Q DOMAIN-CONTAINING PROTEIN"/>
    <property type="match status" value="1"/>
</dbReference>
<evidence type="ECO:0000256" key="5">
    <source>
        <dbReference type="SAM" id="SignalP"/>
    </source>
</evidence>
<dbReference type="GO" id="GO:0005576">
    <property type="term" value="C:extracellular region"/>
    <property type="evidence" value="ECO:0007669"/>
    <property type="project" value="UniProtKB-SubCell"/>
</dbReference>
<dbReference type="InterPro" id="IPR008983">
    <property type="entry name" value="Tumour_necrosis_fac-like_dom"/>
</dbReference>
<dbReference type="InterPro" id="IPR050822">
    <property type="entry name" value="Cerebellin_Synaptic_Org"/>
</dbReference>
<dbReference type="SMART" id="SM00110">
    <property type="entry name" value="C1Q"/>
    <property type="match status" value="1"/>
</dbReference>
<keyword evidence="4" id="KW-0175">Coiled coil</keyword>
<proteinExistence type="predicted"/>
<protein>
    <recommendedName>
        <fullName evidence="6">C1q domain-containing protein</fullName>
    </recommendedName>
</protein>
<comment type="subcellular location">
    <subcellularLocation>
        <location evidence="1">Secreted</location>
    </subcellularLocation>
</comment>
<evidence type="ECO:0000256" key="3">
    <source>
        <dbReference type="ARBA" id="ARBA00022729"/>
    </source>
</evidence>
<dbReference type="PANTHER" id="PTHR22923">
    <property type="entry name" value="CEREBELLIN-RELATED"/>
    <property type="match status" value="1"/>
</dbReference>
<feature type="coiled-coil region" evidence="4">
    <location>
        <begin position="65"/>
        <end position="145"/>
    </location>
</feature>